<dbReference type="PANTHER" id="PTHR43673:SF10">
    <property type="entry name" value="NADH DEHYDROGENASE_NAD(P)H NITROREDUCTASE XCC3605-RELATED"/>
    <property type="match status" value="1"/>
</dbReference>
<sequence length="131" mass="14381">MLHADDPERSKVQQRVHDSVAHLGEIMGQVPVHVIACARTGAATLPEGNQSAVWGSVLPAAWSYMLAARERGLGTAWTTLHLMYEREVADILGIPEDVHQGVLIPTAHYTGTTFKPAPRQSLDEVLHVNQW</sequence>
<comment type="similarity">
    <text evidence="1">Belongs to the nitroreductase family.</text>
</comment>
<dbReference type="PANTHER" id="PTHR43673">
    <property type="entry name" value="NAD(P)H NITROREDUCTASE YDGI-RELATED"/>
    <property type="match status" value="1"/>
</dbReference>
<evidence type="ECO:0000313" key="4">
    <source>
        <dbReference type="EMBL" id="GAA3987941.1"/>
    </source>
</evidence>
<protein>
    <recommendedName>
        <fullName evidence="3">Nitroreductase domain-containing protein</fullName>
    </recommendedName>
</protein>
<keyword evidence="5" id="KW-1185">Reference proteome</keyword>
<organism evidence="4 5">
    <name type="scientific">Allokutzneria multivorans</name>
    <dbReference type="NCBI Taxonomy" id="1142134"/>
    <lineage>
        <taxon>Bacteria</taxon>
        <taxon>Bacillati</taxon>
        <taxon>Actinomycetota</taxon>
        <taxon>Actinomycetes</taxon>
        <taxon>Pseudonocardiales</taxon>
        <taxon>Pseudonocardiaceae</taxon>
        <taxon>Allokutzneria</taxon>
    </lineage>
</organism>
<dbReference type="Pfam" id="PF00881">
    <property type="entry name" value="Nitroreductase"/>
    <property type="match status" value="1"/>
</dbReference>
<accession>A0ABP7QUS6</accession>
<dbReference type="EMBL" id="BAABAL010000003">
    <property type="protein sequence ID" value="GAA3987941.1"/>
    <property type="molecule type" value="Genomic_DNA"/>
</dbReference>
<feature type="domain" description="Nitroreductase" evidence="3">
    <location>
        <begin position="9"/>
        <end position="98"/>
    </location>
</feature>
<dbReference type="InterPro" id="IPR029479">
    <property type="entry name" value="Nitroreductase"/>
</dbReference>
<dbReference type="InterPro" id="IPR000415">
    <property type="entry name" value="Nitroreductase-like"/>
</dbReference>
<evidence type="ECO:0000256" key="2">
    <source>
        <dbReference type="ARBA" id="ARBA00023002"/>
    </source>
</evidence>
<evidence type="ECO:0000259" key="3">
    <source>
        <dbReference type="Pfam" id="PF00881"/>
    </source>
</evidence>
<dbReference type="Gene3D" id="3.40.109.10">
    <property type="entry name" value="NADH Oxidase"/>
    <property type="match status" value="1"/>
</dbReference>
<comment type="caution">
    <text evidence="4">The sequence shown here is derived from an EMBL/GenBank/DDBJ whole genome shotgun (WGS) entry which is preliminary data.</text>
</comment>
<dbReference type="Proteomes" id="UP001501747">
    <property type="component" value="Unassembled WGS sequence"/>
</dbReference>
<name>A0ABP7QUS6_9PSEU</name>
<evidence type="ECO:0000313" key="5">
    <source>
        <dbReference type="Proteomes" id="UP001501747"/>
    </source>
</evidence>
<proteinExistence type="inferred from homology"/>
<evidence type="ECO:0000256" key="1">
    <source>
        <dbReference type="ARBA" id="ARBA00007118"/>
    </source>
</evidence>
<gene>
    <name evidence="4" type="ORF">GCM10022247_02850</name>
</gene>
<dbReference type="SUPFAM" id="SSF55469">
    <property type="entry name" value="FMN-dependent nitroreductase-like"/>
    <property type="match status" value="1"/>
</dbReference>
<dbReference type="CDD" id="cd02062">
    <property type="entry name" value="Nitro_FMN_reductase"/>
    <property type="match status" value="1"/>
</dbReference>
<keyword evidence="2" id="KW-0560">Oxidoreductase</keyword>
<reference evidence="5" key="1">
    <citation type="journal article" date="2019" name="Int. J. Syst. Evol. Microbiol.">
        <title>The Global Catalogue of Microorganisms (GCM) 10K type strain sequencing project: providing services to taxonomists for standard genome sequencing and annotation.</title>
        <authorList>
            <consortium name="The Broad Institute Genomics Platform"/>
            <consortium name="The Broad Institute Genome Sequencing Center for Infectious Disease"/>
            <person name="Wu L."/>
            <person name="Ma J."/>
        </authorList>
    </citation>
    <scope>NUCLEOTIDE SEQUENCE [LARGE SCALE GENOMIC DNA]</scope>
    <source>
        <strain evidence="5">JCM 17342</strain>
    </source>
</reference>